<keyword evidence="8 12" id="KW-0464">Manganese</keyword>
<proteinExistence type="inferred from homology"/>
<evidence type="ECO:0000256" key="2">
    <source>
        <dbReference type="ARBA" id="ARBA00007456"/>
    </source>
</evidence>
<dbReference type="GO" id="GO:0030145">
    <property type="term" value="F:manganese ion binding"/>
    <property type="evidence" value="ECO:0007669"/>
    <property type="project" value="UniProtKB-UniRule"/>
</dbReference>
<dbReference type="CDD" id="cd02241">
    <property type="entry name" value="cupin_OxOx"/>
    <property type="match status" value="1"/>
</dbReference>
<keyword evidence="18" id="KW-1185">Reference proteome</keyword>
<dbReference type="Gene3D" id="2.60.120.10">
    <property type="entry name" value="Jelly Rolls"/>
    <property type="match status" value="1"/>
</dbReference>
<name>A0A5A7RA14_STRAF</name>
<evidence type="ECO:0000256" key="15">
    <source>
        <dbReference type="RuleBase" id="RU366015"/>
    </source>
</evidence>
<dbReference type="GO" id="GO:0004784">
    <property type="term" value="F:superoxide dismutase activity"/>
    <property type="evidence" value="ECO:0007669"/>
    <property type="project" value="UniProtKB-EC"/>
</dbReference>
<dbReference type="Proteomes" id="UP000325081">
    <property type="component" value="Unassembled WGS sequence"/>
</dbReference>
<dbReference type="SMART" id="SM00835">
    <property type="entry name" value="Cupin_1"/>
    <property type="match status" value="1"/>
</dbReference>
<keyword evidence="7 14" id="KW-1015">Disulfide bond</keyword>
<keyword evidence="6 15" id="KW-0732">Signal</keyword>
<dbReference type="OrthoDB" id="1921208at2759"/>
<organism evidence="17 18">
    <name type="scientific">Striga asiatica</name>
    <name type="common">Asiatic witchweed</name>
    <name type="synonym">Buchnera asiatica</name>
    <dbReference type="NCBI Taxonomy" id="4170"/>
    <lineage>
        <taxon>Eukaryota</taxon>
        <taxon>Viridiplantae</taxon>
        <taxon>Streptophyta</taxon>
        <taxon>Embryophyta</taxon>
        <taxon>Tracheophyta</taxon>
        <taxon>Spermatophyta</taxon>
        <taxon>Magnoliopsida</taxon>
        <taxon>eudicotyledons</taxon>
        <taxon>Gunneridae</taxon>
        <taxon>Pentapetalae</taxon>
        <taxon>asterids</taxon>
        <taxon>lamiids</taxon>
        <taxon>Lamiales</taxon>
        <taxon>Orobanchaceae</taxon>
        <taxon>Buchnereae</taxon>
        <taxon>Striga</taxon>
    </lineage>
</organism>
<comment type="catalytic activity">
    <reaction evidence="9">
        <text>2 superoxide + 2 H(+) = H2O2 + O2</text>
        <dbReference type="Rhea" id="RHEA:20696"/>
        <dbReference type="ChEBI" id="CHEBI:15378"/>
        <dbReference type="ChEBI" id="CHEBI:15379"/>
        <dbReference type="ChEBI" id="CHEBI:16240"/>
        <dbReference type="ChEBI" id="CHEBI:18421"/>
        <dbReference type="EC" id="1.15.1.1"/>
    </reaction>
</comment>
<evidence type="ECO:0000256" key="7">
    <source>
        <dbReference type="ARBA" id="ARBA00023157"/>
    </source>
</evidence>
<feature type="binding site" evidence="13">
    <location>
        <position position="119"/>
    </location>
    <ligand>
        <name>Mn(2+)</name>
        <dbReference type="ChEBI" id="CHEBI:29035"/>
    </ligand>
</feature>
<keyword evidence="4 15" id="KW-0964">Secreted</keyword>
<feature type="binding site" evidence="12">
    <location>
        <position position="119"/>
    </location>
    <ligand>
        <name>oxalate</name>
        <dbReference type="ChEBI" id="CHEBI:30623"/>
    </ligand>
</feature>
<dbReference type="AlphaFoldDB" id="A0A5A7RA14"/>
<sequence length="213" mass="22785">MITIFSSFLITTCICTLTIRPSSAKDPDNLFDFCPADTKTRNIFINGYPCKSPSERGPSDFKSTALSVHGDTDNLFRSSVTMLTAGLFPGLNTLGLSGARIDLDVDGVVAPHSHPRASEIIFIRAGLVVAGFVDSGARVFQKELGKGDVFLFPKGLLHYCFNAGFEEATVFSVLNSQNPGVVGISSSLLMVEKLKGVTVRDLDGVSAVELFGE</sequence>
<comment type="caution">
    <text evidence="17">The sequence shown here is derived from an EMBL/GenBank/DDBJ whole genome shotgun (WGS) entry which is preliminary data.</text>
</comment>
<dbReference type="Pfam" id="PF00190">
    <property type="entry name" value="Cupin_1"/>
    <property type="match status" value="1"/>
</dbReference>
<dbReference type="PRINTS" id="PR00325">
    <property type="entry name" value="GERMIN"/>
</dbReference>
<dbReference type="InterPro" id="IPR001929">
    <property type="entry name" value="Germin"/>
</dbReference>
<feature type="domain" description="Cupin type-1" evidence="16">
    <location>
        <begin position="73"/>
        <end position="206"/>
    </location>
</feature>
<evidence type="ECO:0000256" key="5">
    <source>
        <dbReference type="ARBA" id="ARBA00022723"/>
    </source>
</evidence>
<dbReference type="PROSITE" id="PS00725">
    <property type="entry name" value="GERMIN"/>
    <property type="match status" value="1"/>
</dbReference>
<dbReference type="InterPro" id="IPR011051">
    <property type="entry name" value="RmlC_Cupin_sf"/>
</dbReference>
<evidence type="ECO:0000256" key="14">
    <source>
        <dbReference type="PIRSR" id="PIRSR601929-3"/>
    </source>
</evidence>
<dbReference type="InterPro" id="IPR019780">
    <property type="entry name" value="Germin_Mn-BS"/>
</dbReference>
<evidence type="ECO:0000256" key="13">
    <source>
        <dbReference type="PIRSR" id="PIRSR601929-2"/>
    </source>
</evidence>
<evidence type="ECO:0000256" key="11">
    <source>
        <dbReference type="ARBA" id="ARBA00064720"/>
    </source>
</evidence>
<dbReference type="FunFam" id="2.60.120.10:FF:000025">
    <property type="entry name" value="germin-like protein subfamily 2 member 1"/>
    <property type="match status" value="1"/>
</dbReference>
<evidence type="ECO:0000256" key="4">
    <source>
        <dbReference type="ARBA" id="ARBA00022525"/>
    </source>
</evidence>
<dbReference type="GO" id="GO:0010497">
    <property type="term" value="P:plasmodesmata-mediated intercellular transport"/>
    <property type="evidence" value="ECO:0007669"/>
    <property type="project" value="UniProtKB-ARBA"/>
</dbReference>
<feature type="binding site" evidence="13">
    <location>
        <position position="114"/>
    </location>
    <ligand>
        <name>Mn(2+)</name>
        <dbReference type="ChEBI" id="CHEBI:29035"/>
    </ligand>
</feature>
<evidence type="ECO:0000256" key="6">
    <source>
        <dbReference type="ARBA" id="ARBA00022729"/>
    </source>
</evidence>
<feature type="chain" id="PRO_5023064095" description="Germin-like protein" evidence="15">
    <location>
        <begin position="25"/>
        <end position="213"/>
    </location>
</feature>
<feature type="signal peptide" evidence="15">
    <location>
        <begin position="1"/>
        <end position="24"/>
    </location>
</feature>
<evidence type="ECO:0000256" key="8">
    <source>
        <dbReference type="ARBA" id="ARBA00023211"/>
    </source>
</evidence>
<accession>A0A5A7RA14</accession>
<feature type="binding site" evidence="12">
    <location>
        <position position="114"/>
    </location>
    <ligand>
        <name>oxalate</name>
        <dbReference type="ChEBI" id="CHEBI:30623"/>
    </ligand>
</feature>
<protein>
    <recommendedName>
        <fullName evidence="15">Germin-like protein</fullName>
    </recommendedName>
</protein>
<dbReference type="GO" id="GO:0009506">
    <property type="term" value="C:plasmodesma"/>
    <property type="evidence" value="ECO:0007669"/>
    <property type="project" value="UniProtKB-ARBA"/>
</dbReference>
<dbReference type="InterPro" id="IPR006045">
    <property type="entry name" value="Cupin_1"/>
</dbReference>
<reference evidence="18" key="1">
    <citation type="journal article" date="2019" name="Curr. Biol.">
        <title>Genome Sequence of Striga asiatica Provides Insight into the Evolution of Plant Parasitism.</title>
        <authorList>
            <person name="Yoshida S."/>
            <person name="Kim S."/>
            <person name="Wafula E.K."/>
            <person name="Tanskanen J."/>
            <person name="Kim Y.M."/>
            <person name="Honaas L."/>
            <person name="Yang Z."/>
            <person name="Spallek T."/>
            <person name="Conn C.E."/>
            <person name="Ichihashi Y."/>
            <person name="Cheong K."/>
            <person name="Cui S."/>
            <person name="Der J.P."/>
            <person name="Gundlach H."/>
            <person name="Jiao Y."/>
            <person name="Hori C."/>
            <person name="Ishida J.K."/>
            <person name="Kasahara H."/>
            <person name="Kiba T."/>
            <person name="Kim M.S."/>
            <person name="Koo N."/>
            <person name="Laohavisit A."/>
            <person name="Lee Y.H."/>
            <person name="Lumba S."/>
            <person name="McCourt P."/>
            <person name="Mortimer J.C."/>
            <person name="Mutuku J.M."/>
            <person name="Nomura T."/>
            <person name="Sasaki-Sekimoto Y."/>
            <person name="Seto Y."/>
            <person name="Wang Y."/>
            <person name="Wakatake T."/>
            <person name="Sakakibara H."/>
            <person name="Demura T."/>
            <person name="Yamaguchi S."/>
            <person name="Yoneyama K."/>
            <person name="Manabe R.I."/>
            <person name="Nelson D.C."/>
            <person name="Schulman A.H."/>
            <person name="Timko M.P."/>
            <person name="dePamphilis C.W."/>
            <person name="Choi D."/>
            <person name="Shirasu K."/>
        </authorList>
    </citation>
    <scope>NUCLEOTIDE SEQUENCE [LARGE SCALE GENOMIC DNA]</scope>
    <source>
        <strain evidence="18">cv. UVA1</strain>
    </source>
</reference>
<feature type="disulfide bond" evidence="14">
    <location>
        <begin position="34"/>
        <end position="50"/>
    </location>
</feature>
<evidence type="ECO:0000259" key="16">
    <source>
        <dbReference type="SMART" id="SM00835"/>
    </source>
</evidence>
<dbReference type="GO" id="GO:2000280">
    <property type="term" value="P:regulation of root development"/>
    <property type="evidence" value="ECO:0007669"/>
    <property type="project" value="UniProtKB-ARBA"/>
</dbReference>
<comment type="similarity">
    <text evidence="2 15">Belongs to the germin family.</text>
</comment>
<evidence type="ECO:0000256" key="9">
    <source>
        <dbReference type="ARBA" id="ARBA00049204"/>
    </source>
</evidence>
<gene>
    <name evidence="17" type="ORF">STAS_31707</name>
</gene>
<evidence type="ECO:0000313" key="17">
    <source>
        <dbReference type="EMBL" id="GER54140.1"/>
    </source>
</evidence>
<keyword evidence="3 15" id="KW-0052">Apoplast</keyword>
<dbReference type="GO" id="GO:0048046">
    <property type="term" value="C:apoplast"/>
    <property type="evidence" value="ECO:0007669"/>
    <property type="project" value="UniProtKB-SubCell"/>
</dbReference>
<dbReference type="EMBL" id="BKCP01010959">
    <property type="protein sequence ID" value="GER54140.1"/>
    <property type="molecule type" value="Genomic_DNA"/>
</dbReference>
<feature type="binding site" evidence="13">
    <location>
        <position position="112"/>
    </location>
    <ligand>
        <name>Mn(2+)</name>
        <dbReference type="ChEBI" id="CHEBI:29035"/>
    </ligand>
</feature>
<feature type="binding site" evidence="13">
    <location>
        <position position="158"/>
    </location>
    <ligand>
        <name>Mn(2+)</name>
        <dbReference type="ChEBI" id="CHEBI:29035"/>
    </ligand>
</feature>
<comment type="function">
    <text evidence="10">May interact with bacterial adhesins thereby protecting the reproductive tissues from microbial attack. Has no oxalate oxidase activity.</text>
</comment>
<evidence type="ECO:0000256" key="10">
    <source>
        <dbReference type="ARBA" id="ARBA00058969"/>
    </source>
</evidence>
<comment type="subcellular location">
    <subcellularLocation>
        <location evidence="1 15">Secreted</location>
        <location evidence="1 15">Extracellular space</location>
        <location evidence="1 15">Apoplast</location>
    </subcellularLocation>
</comment>
<evidence type="ECO:0000256" key="12">
    <source>
        <dbReference type="PIRSR" id="PIRSR601929-1"/>
    </source>
</evidence>
<evidence type="ECO:0000256" key="1">
    <source>
        <dbReference type="ARBA" id="ARBA00004271"/>
    </source>
</evidence>
<evidence type="ECO:0000313" key="18">
    <source>
        <dbReference type="Proteomes" id="UP000325081"/>
    </source>
</evidence>
<dbReference type="SUPFAM" id="SSF51182">
    <property type="entry name" value="RmlC-like cupins"/>
    <property type="match status" value="1"/>
</dbReference>
<dbReference type="InterPro" id="IPR014710">
    <property type="entry name" value="RmlC-like_jellyroll"/>
</dbReference>
<keyword evidence="5 12" id="KW-0479">Metal-binding</keyword>
<comment type="subunit">
    <text evidence="11">Monomer. In the absence of manganese, it forms tetrameric and pentameric forms which show superoxide dismutase activity.</text>
</comment>
<dbReference type="PANTHER" id="PTHR31238">
    <property type="entry name" value="GERMIN-LIKE PROTEIN SUBFAMILY 3 MEMBER 3"/>
    <property type="match status" value="1"/>
</dbReference>
<evidence type="ECO:0000256" key="3">
    <source>
        <dbReference type="ARBA" id="ARBA00022523"/>
    </source>
</evidence>